<dbReference type="InterPro" id="IPR007791">
    <property type="entry name" value="DjlA_N"/>
</dbReference>
<evidence type="ECO:0000313" key="3">
    <source>
        <dbReference type="Proteomes" id="UP000237662"/>
    </source>
</evidence>
<dbReference type="Proteomes" id="UP000237662">
    <property type="component" value="Unassembled WGS sequence"/>
</dbReference>
<reference evidence="2 3" key="1">
    <citation type="submission" date="2018-02" db="EMBL/GenBank/DDBJ databases">
        <title>Genomic Encyclopedia of Archaeal and Bacterial Type Strains, Phase II (KMG-II): from individual species to whole genera.</title>
        <authorList>
            <person name="Goeker M."/>
        </authorList>
    </citation>
    <scope>NUCLEOTIDE SEQUENCE [LARGE SCALE GENOMIC DNA]</scope>
    <source>
        <strain evidence="2 3">DSM 29526</strain>
    </source>
</reference>
<gene>
    <name evidence="2" type="ORF">CLV84_4059</name>
</gene>
<dbReference type="OrthoDB" id="766141at2"/>
<dbReference type="EMBL" id="PTJC01000008">
    <property type="protein sequence ID" value="PPK84290.1"/>
    <property type="molecule type" value="Genomic_DNA"/>
</dbReference>
<organism evidence="2 3">
    <name type="scientific">Neolewinella xylanilytica</name>
    <dbReference type="NCBI Taxonomy" id="1514080"/>
    <lineage>
        <taxon>Bacteria</taxon>
        <taxon>Pseudomonadati</taxon>
        <taxon>Bacteroidota</taxon>
        <taxon>Saprospiria</taxon>
        <taxon>Saprospirales</taxon>
        <taxon>Lewinellaceae</taxon>
        <taxon>Neolewinella</taxon>
    </lineage>
</organism>
<name>A0A2S6I0B7_9BACT</name>
<dbReference type="CDD" id="cd07176">
    <property type="entry name" value="terB"/>
    <property type="match status" value="1"/>
</dbReference>
<accession>A0A2S6I0B7</accession>
<dbReference type="AlphaFoldDB" id="A0A2S6I0B7"/>
<evidence type="ECO:0000259" key="1">
    <source>
        <dbReference type="Pfam" id="PF05099"/>
    </source>
</evidence>
<dbReference type="SUPFAM" id="SSF158682">
    <property type="entry name" value="TerB-like"/>
    <property type="match status" value="1"/>
</dbReference>
<dbReference type="Gene3D" id="1.10.3680.10">
    <property type="entry name" value="TerB-like"/>
    <property type="match status" value="1"/>
</dbReference>
<evidence type="ECO:0000313" key="2">
    <source>
        <dbReference type="EMBL" id="PPK84290.1"/>
    </source>
</evidence>
<sequence length="208" mass="23641">MTVFDTRSVTITFRSASFTCPECAGEQPYHHQKVRKYLALFTYPVVPLRQLGEYVECQHCQGTYALDVLQRGRSEPDHTERSVHELAMRHTMVLMMLADGEVDDNELDTVLEILNRFSKRTTSLIDLEVYVEQVRRQPQPLGTYLRRVAPSLNDHGKETIIRCAMAVASADGKIDREEVEVIREMARTLELTSDQLHHIVLADGAVAA</sequence>
<feature type="domain" description="Co-chaperone DjlA N-terminal" evidence="1">
    <location>
        <begin position="86"/>
        <end position="198"/>
    </location>
</feature>
<dbReference type="RefSeq" id="WP_104421624.1">
    <property type="nucleotide sequence ID" value="NZ_PTJC01000008.1"/>
</dbReference>
<dbReference type="InterPro" id="IPR029024">
    <property type="entry name" value="TerB-like"/>
</dbReference>
<keyword evidence="3" id="KW-1185">Reference proteome</keyword>
<proteinExistence type="predicted"/>
<protein>
    <submittedName>
        <fullName evidence="2">Tellurite resistance protein TerB</fullName>
    </submittedName>
</protein>
<dbReference type="Pfam" id="PF05099">
    <property type="entry name" value="TerB"/>
    <property type="match status" value="1"/>
</dbReference>
<comment type="caution">
    <text evidence="2">The sequence shown here is derived from an EMBL/GenBank/DDBJ whole genome shotgun (WGS) entry which is preliminary data.</text>
</comment>